<evidence type="ECO:0000259" key="3">
    <source>
        <dbReference type="Pfam" id="PF01471"/>
    </source>
</evidence>
<dbReference type="RefSeq" id="WP_163667285.1">
    <property type="nucleotide sequence ID" value="NZ_QXHD01000004.1"/>
</dbReference>
<organism evidence="4 5">
    <name type="scientific">Adonisia turfae CCMR0081</name>
    <dbReference type="NCBI Taxonomy" id="2292702"/>
    <lineage>
        <taxon>Bacteria</taxon>
        <taxon>Bacillati</taxon>
        <taxon>Cyanobacteriota</taxon>
        <taxon>Adonisia</taxon>
        <taxon>Adonisia turfae</taxon>
    </lineage>
</organism>
<dbReference type="EMBL" id="QXHD01000004">
    <property type="protein sequence ID" value="NEZ58443.1"/>
    <property type="molecule type" value="Genomic_DNA"/>
</dbReference>
<evidence type="ECO:0000256" key="1">
    <source>
        <dbReference type="SAM" id="MobiDB-lite"/>
    </source>
</evidence>
<keyword evidence="2" id="KW-0732">Signal</keyword>
<gene>
    <name evidence="4" type="ORF">DXZ20_22910</name>
</gene>
<reference evidence="4 5" key="1">
    <citation type="journal article" date="2020" name="Microb. Ecol.">
        <title>Ecogenomics of the Marine Benthic Filamentous Cyanobacterium Adonisia.</title>
        <authorList>
            <person name="Walter J.M."/>
            <person name="Coutinho F.H."/>
            <person name="Leomil L."/>
            <person name="Hargreaves P.I."/>
            <person name="Campeao M.E."/>
            <person name="Vieira V.V."/>
            <person name="Silva B.S."/>
            <person name="Fistarol G.O."/>
            <person name="Salomon P.S."/>
            <person name="Sawabe T."/>
            <person name="Mino S."/>
            <person name="Hosokawa M."/>
            <person name="Miyashita H."/>
            <person name="Maruyama F."/>
            <person name="van Verk M.C."/>
            <person name="Dutilh B.E."/>
            <person name="Thompson C.C."/>
            <person name="Thompson F.L."/>
        </authorList>
    </citation>
    <scope>NUCLEOTIDE SEQUENCE [LARGE SCALE GENOMIC DNA]</scope>
    <source>
        <strain evidence="4 5">CCMR0081</strain>
    </source>
</reference>
<sequence length="202" mass="21251">MPKLLTAVVVSSIFLLLGSPGNAQQRLPPPPGPPPLPSPSGVPRSVTTPSLGPGDSGEAVAALQQALNRNGIETGPVDGAYGPMTQAAVAEFQQLYDLPVTGVAGPQTLDILGLNPNTVDVVVEDGRNGGNEQGDDTPYVAAVIESRRKLGQVQQSFGNATIDYVRQGEFINIGRYGSHADAVARVREARRLGFEARVLYQR</sequence>
<feature type="domain" description="Peptidoglycan binding-like" evidence="3">
    <location>
        <begin position="56"/>
        <end position="112"/>
    </location>
</feature>
<feature type="signal peptide" evidence="2">
    <location>
        <begin position="1"/>
        <end position="23"/>
    </location>
</feature>
<dbReference type="SUPFAM" id="SSF47090">
    <property type="entry name" value="PGBD-like"/>
    <property type="match status" value="1"/>
</dbReference>
<evidence type="ECO:0000313" key="4">
    <source>
        <dbReference type="EMBL" id="NEZ58443.1"/>
    </source>
</evidence>
<dbReference type="AlphaFoldDB" id="A0A6M0RRL6"/>
<protein>
    <submittedName>
        <fullName evidence="4">Peptidoglycan-binding protein</fullName>
    </submittedName>
</protein>
<accession>A0A6M0RRL6</accession>
<dbReference type="InterPro" id="IPR036365">
    <property type="entry name" value="PGBD-like_sf"/>
</dbReference>
<dbReference type="InterPro" id="IPR002477">
    <property type="entry name" value="Peptidoglycan-bd-like"/>
</dbReference>
<keyword evidence="5" id="KW-1185">Reference proteome</keyword>
<evidence type="ECO:0000256" key="2">
    <source>
        <dbReference type="SAM" id="SignalP"/>
    </source>
</evidence>
<comment type="caution">
    <text evidence="4">The sequence shown here is derived from an EMBL/GenBank/DDBJ whole genome shotgun (WGS) entry which is preliminary data.</text>
</comment>
<dbReference type="Pfam" id="PF01471">
    <property type="entry name" value="PG_binding_1"/>
    <property type="match status" value="1"/>
</dbReference>
<name>A0A6M0RRL6_9CYAN</name>
<dbReference type="Gene3D" id="1.10.101.10">
    <property type="entry name" value="PGBD-like superfamily/PGBD"/>
    <property type="match status" value="1"/>
</dbReference>
<evidence type="ECO:0000313" key="5">
    <source>
        <dbReference type="Proteomes" id="UP000481033"/>
    </source>
</evidence>
<dbReference type="InterPro" id="IPR036366">
    <property type="entry name" value="PGBDSf"/>
</dbReference>
<proteinExistence type="predicted"/>
<dbReference type="Proteomes" id="UP000481033">
    <property type="component" value="Unassembled WGS sequence"/>
</dbReference>
<feature type="region of interest" description="Disordered" evidence="1">
    <location>
        <begin position="22"/>
        <end position="57"/>
    </location>
</feature>
<feature type="compositionally biased region" description="Pro residues" evidence="1">
    <location>
        <begin position="27"/>
        <end position="40"/>
    </location>
</feature>
<feature type="chain" id="PRO_5026697107" evidence="2">
    <location>
        <begin position="24"/>
        <end position="202"/>
    </location>
</feature>